<dbReference type="Proteomes" id="UP001622594">
    <property type="component" value="Plasmid unnamed1"/>
</dbReference>
<evidence type="ECO:0000313" key="2">
    <source>
        <dbReference type="Proteomes" id="UP001622594"/>
    </source>
</evidence>
<gene>
    <name evidence="1" type="ORF">OG814_41495</name>
</gene>
<reference evidence="1 2" key="1">
    <citation type="submission" date="2022-10" db="EMBL/GenBank/DDBJ databases">
        <title>The complete genomes of actinobacterial strains from the NBC collection.</title>
        <authorList>
            <person name="Joergensen T.S."/>
            <person name="Alvarez Arevalo M."/>
            <person name="Sterndorff E.B."/>
            <person name="Faurdal D."/>
            <person name="Vuksanovic O."/>
            <person name="Mourched A.-S."/>
            <person name="Charusanti P."/>
            <person name="Shaw S."/>
            <person name="Blin K."/>
            <person name="Weber T."/>
        </authorList>
    </citation>
    <scope>NUCLEOTIDE SEQUENCE [LARGE SCALE GENOMIC DNA]</scope>
    <source>
        <strain evidence="1 2">NBC_00123</strain>
        <plasmid evidence="1 2">unnamed1</plasmid>
    </source>
</reference>
<dbReference type="RefSeq" id="WP_398170901.1">
    <property type="nucleotide sequence ID" value="NZ_CP108189.1"/>
</dbReference>
<evidence type="ECO:0000313" key="1">
    <source>
        <dbReference type="EMBL" id="WTR75752.1"/>
    </source>
</evidence>
<keyword evidence="1" id="KW-0614">Plasmid</keyword>
<organism evidence="1 2">
    <name type="scientific">Streptomyces zaomyceticus</name>
    <dbReference type="NCBI Taxonomy" id="68286"/>
    <lineage>
        <taxon>Bacteria</taxon>
        <taxon>Bacillati</taxon>
        <taxon>Actinomycetota</taxon>
        <taxon>Actinomycetes</taxon>
        <taxon>Kitasatosporales</taxon>
        <taxon>Streptomycetaceae</taxon>
        <taxon>Streptomyces</taxon>
    </lineage>
</organism>
<name>A0ABZ1LMW3_9ACTN</name>
<protein>
    <submittedName>
        <fullName evidence="1">Uncharacterized protein</fullName>
    </submittedName>
</protein>
<accession>A0ABZ1LMW3</accession>
<proteinExistence type="predicted"/>
<keyword evidence="2" id="KW-1185">Reference proteome</keyword>
<sequence>MDDESVLIKLTRDQAFVLSDWLYDVMMRSDKLDAIVPDRAVWSGIYAISGTLETTLPEVFMPDYAGRLDEARQRLLGAMGGEEADDRPR</sequence>
<geneLocation type="plasmid" evidence="1 2">
    <name>unnamed1</name>
</geneLocation>
<dbReference type="EMBL" id="CP108189">
    <property type="protein sequence ID" value="WTR75752.1"/>
    <property type="molecule type" value="Genomic_DNA"/>
</dbReference>